<evidence type="ECO:0000256" key="3">
    <source>
        <dbReference type="ARBA" id="ARBA00022969"/>
    </source>
</evidence>
<dbReference type="GO" id="GO:0003677">
    <property type="term" value="F:DNA binding"/>
    <property type="evidence" value="ECO:0007669"/>
    <property type="project" value="InterPro"/>
</dbReference>
<protein>
    <submittedName>
        <fullName evidence="9">ANK-repeat protein MBP1</fullName>
    </submittedName>
</protein>
<feature type="region of interest" description="Disordered" evidence="7">
    <location>
        <begin position="697"/>
        <end position="718"/>
    </location>
</feature>
<evidence type="ECO:0000256" key="6">
    <source>
        <dbReference type="PROSITE-ProRule" id="PRU00023"/>
    </source>
</evidence>
<keyword evidence="5" id="KW-0183">Conidiation</keyword>
<reference evidence="9 10" key="1">
    <citation type="journal article" date="2020" name="G3 (Bethesda)">
        <title>Genetic Underpinnings of Host Manipulation by Ophiocordyceps as Revealed by Comparative Transcriptomics.</title>
        <authorList>
            <person name="Will I."/>
            <person name="Das B."/>
            <person name="Trinh T."/>
            <person name="Brachmann A."/>
            <person name="Ohm R.A."/>
            <person name="de Bekker C."/>
        </authorList>
    </citation>
    <scope>NUCLEOTIDE SEQUENCE [LARGE SCALE GENOMIC DNA]</scope>
    <source>
        <strain evidence="9 10">EC05</strain>
    </source>
</reference>
<evidence type="ECO:0000259" key="8">
    <source>
        <dbReference type="PROSITE" id="PS51299"/>
    </source>
</evidence>
<evidence type="ECO:0000256" key="5">
    <source>
        <dbReference type="ARBA" id="ARBA00023321"/>
    </source>
</evidence>
<dbReference type="Gene3D" id="3.10.260.10">
    <property type="entry name" value="Transcription regulator HTH, APSES-type DNA-binding domain"/>
    <property type="match status" value="1"/>
</dbReference>
<keyword evidence="3" id="KW-0749">Sporulation</keyword>
<dbReference type="InterPro" id="IPR003163">
    <property type="entry name" value="Tscrpt_reg_HTH_APSES-type"/>
</dbReference>
<dbReference type="SUPFAM" id="SSF54616">
    <property type="entry name" value="DNA-binding domain of Mlu1-box binding protein MBP1"/>
    <property type="match status" value="1"/>
</dbReference>
<dbReference type="SMART" id="SM01252">
    <property type="entry name" value="KilA-N"/>
    <property type="match status" value="1"/>
</dbReference>
<feature type="repeat" description="ANK" evidence="6">
    <location>
        <begin position="387"/>
        <end position="419"/>
    </location>
</feature>
<keyword evidence="2" id="KW-0677">Repeat</keyword>
<dbReference type="FunFam" id="3.10.260.10:FF:000001">
    <property type="entry name" value="APSES transcription factor (MbpA)"/>
    <property type="match status" value="1"/>
</dbReference>
<dbReference type="GO" id="GO:0030907">
    <property type="term" value="C:MBF transcription complex"/>
    <property type="evidence" value="ECO:0007669"/>
    <property type="project" value="TreeGrafter"/>
</dbReference>
<dbReference type="GO" id="GO:0001228">
    <property type="term" value="F:DNA-binding transcription activator activity, RNA polymerase II-specific"/>
    <property type="evidence" value="ECO:0007669"/>
    <property type="project" value="UniProtKB-ARBA"/>
</dbReference>
<dbReference type="GO" id="GO:0048315">
    <property type="term" value="P:conidium formation"/>
    <property type="evidence" value="ECO:0007669"/>
    <property type="project" value="UniProtKB-KW"/>
</dbReference>
<dbReference type="Proteomes" id="UP000562929">
    <property type="component" value="Unassembled WGS sequence"/>
</dbReference>
<feature type="compositionally biased region" description="Basic and acidic residues" evidence="7">
    <location>
        <begin position="450"/>
        <end position="461"/>
    </location>
</feature>
<keyword evidence="4 6" id="KW-0040">ANK repeat</keyword>
<dbReference type="PANTHER" id="PTHR43828:SF15">
    <property type="entry name" value="TRANSCRIPTION FACTOR MBP1"/>
    <property type="match status" value="1"/>
</dbReference>
<feature type="region of interest" description="Disordered" evidence="7">
    <location>
        <begin position="111"/>
        <end position="189"/>
    </location>
</feature>
<dbReference type="PANTHER" id="PTHR43828">
    <property type="entry name" value="ASPARAGINASE"/>
    <property type="match status" value="1"/>
</dbReference>
<dbReference type="InterPro" id="IPR002110">
    <property type="entry name" value="Ankyrin_rpt"/>
</dbReference>
<dbReference type="GO" id="GO:0030435">
    <property type="term" value="P:sporulation resulting in formation of a cellular spore"/>
    <property type="evidence" value="ECO:0007669"/>
    <property type="project" value="UniProtKB-KW"/>
</dbReference>
<dbReference type="PROSITE" id="PS51299">
    <property type="entry name" value="HTH_APSES"/>
    <property type="match status" value="1"/>
</dbReference>
<feature type="compositionally biased region" description="Low complexity" evidence="7">
    <location>
        <begin position="470"/>
        <end position="488"/>
    </location>
</feature>
<dbReference type="InterPro" id="IPR036887">
    <property type="entry name" value="HTH_APSES_sf"/>
</dbReference>
<gene>
    <name evidence="9" type="ORF">GQ602_006879</name>
</gene>
<accession>A0A8H4VB90</accession>
<dbReference type="SMART" id="SM00248">
    <property type="entry name" value="ANK"/>
    <property type="match status" value="2"/>
</dbReference>
<evidence type="ECO:0000313" key="10">
    <source>
        <dbReference type="Proteomes" id="UP000562929"/>
    </source>
</evidence>
<dbReference type="GO" id="GO:0033309">
    <property type="term" value="C:SBF transcription complex"/>
    <property type="evidence" value="ECO:0007669"/>
    <property type="project" value="TreeGrafter"/>
</dbReference>
<organism evidence="9 10">
    <name type="scientific">Ophiocordyceps camponoti-floridani</name>
    <dbReference type="NCBI Taxonomy" id="2030778"/>
    <lineage>
        <taxon>Eukaryota</taxon>
        <taxon>Fungi</taxon>
        <taxon>Dikarya</taxon>
        <taxon>Ascomycota</taxon>
        <taxon>Pezizomycotina</taxon>
        <taxon>Sordariomycetes</taxon>
        <taxon>Hypocreomycetidae</taxon>
        <taxon>Hypocreales</taxon>
        <taxon>Ophiocordycipitaceae</taxon>
        <taxon>Ophiocordyceps</taxon>
    </lineage>
</organism>
<dbReference type="Gene3D" id="1.25.40.20">
    <property type="entry name" value="Ankyrin repeat-containing domain"/>
    <property type="match status" value="1"/>
</dbReference>
<name>A0A8H4VB90_9HYPO</name>
<comment type="caution">
    <text evidence="9">The sequence shown here is derived from an EMBL/GenBank/DDBJ whole genome shotgun (WGS) entry which is preliminary data.</text>
</comment>
<dbReference type="InterPro" id="IPR018004">
    <property type="entry name" value="KilA/APSES_HTH"/>
</dbReference>
<dbReference type="InterPro" id="IPR051642">
    <property type="entry name" value="SWI6-like"/>
</dbReference>
<feature type="repeat" description="ANK" evidence="6">
    <location>
        <begin position="265"/>
        <end position="297"/>
    </location>
</feature>
<evidence type="ECO:0000256" key="4">
    <source>
        <dbReference type="ARBA" id="ARBA00023043"/>
    </source>
</evidence>
<feature type="domain" description="HTH APSES-type" evidence="8">
    <location>
        <begin position="12"/>
        <end position="121"/>
    </location>
</feature>
<comment type="subcellular location">
    <subcellularLocation>
        <location evidence="1">Nucleus</location>
    </subcellularLocation>
</comment>
<dbReference type="Pfam" id="PF00023">
    <property type="entry name" value="Ank"/>
    <property type="match status" value="2"/>
</dbReference>
<sequence length="718" mass="79332">MGKAPGTPGPGIYSGTYSGIPVYEYQFGEDLKEHVMRRRRDDWINATHILKAAGFDKPARTRILERDVQKDVHEKIQGGYGKYQGTWIPLEAGEQLAQRHSVYDRLRPIFQYTPGNESPPPAPRHATKPKAFKTRPPSSGPKWAAPSKAPPSTAVMQPAPPLASSTSALVHDDYDNGSAVMGDEDTPDNLTVASASYMADDDRYDMSNMSRKRKREEHLQDLTEQQHAVYGDELLDYFLLSRNEQPAVKPEPPANFQPNWLIDAENHTALHWASAMGDVDVIKQLKRFNANVAVKNMRGETPLMRSVNFTNCYEKQSFPAVIKELFETVDARDNSGCTVIHHAAVMKNGRVFSPSCSRYYLDNMLNRLQETLEPGAFQQLLDVQDKDGNTALHLAAQRNARKCIRALLGRNASTDLANNDGVRAEDLIMELNAAKKERGPQRSSSPFAPDSHRHASFRDVLGDGSGGGSSNNNNNNNNNKLPSSSASSRKTLAVPGSALMTTATTTTAFQSAAARTVQTRITPLVVDKFHDLAKNYDGEWHEKHAAETEARRILANTQSELAAAHRQMAELESQLEPDEVAAKMNNEANVAKHQVLSLITHQNRLHIQQAVDGELNKAGPTHDEPYEDRLALARQLSQMVADQRQAEMDYVDALSLVGTDDKIDKYRKLLMRCLDPKDGDCLDSNLDALIDMMEEERDPGEVSGGAGGPEPLDVAVGV</sequence>
<evidence type="ECO:0000256" key="2">
    <source>
        <dbReference type="ARBA" id="ARBA00022737"/>
    </source>
</evidence>
<evidence type="ECO:0000256" key="7">
    <source>
        <dbReference type="SAM" id="MobiDB-lite"/>
    </source>
</evidence>
<dbReference type="SUPFAM" id="SSF48403">
    <property type="entry name" value="Ankyrin repeat"/>
    <property type="match status" value="1"/>
</dbReference>
<dbReference type="PROSITE" id="PS50088">
    <property type="entry name" value="ANK_REPEAT"/>
    <property type="match status" value="2"/>
</dbReference>
<dbReference type="EMBL" id="JAACLJ010000008">
    <property type="protein sequence ID" value="KAF4582255.1"/>
    <property type="molecule type" value="Genomic_DNA"/>
</dbReference>
<dbReference type="PROSITE" id="PS50297">
    <property type="entry name" value="ANK_REP_REGION"/>
    <property type="match status" value="2"/>
</dbReference>
<dbReference type="Pfam" id="PF04383">
    <property type="entry name" value="KilA-N"/>
    <property type="match status" value="1"/>
</dbReference>
<keyword evidence="10" id="KW-1185">Reference proteome</keyword>
<feature type="compositionally biased region" description="Low complexity" evidence="7">
    <location>
        <begin position="136"/>
        <end position="154"/>
    </location>
</feature>
<evidence type="ECO:0000256" key="1">
    <source>
        <dbReference type="ARBA" id="ARBA00004123"/>
    </source>
</evidence>
<dbReference type="InterPro" id="IPR036770">
    <property type="entry name" value="Ankyrin_rpt-contain_sf"/>
</dbReference>
<proteinExistence type="predicted"/>
<dbReference type="AlphaFoldDB" id="A0A8H4VB90"/>
<dbReference type="OrthoDB" id="6718656at2759"/>
<feature type="region of interest" description="Disordered" evidence="7">
    <location>
        <begin position="434"/>
        <end position="489"/>
    </location>
</feature>
<evidence type="ECO:0000313" key="9">
    <source>
        <dbReference type="EMBL" id="KAF4582255.1"/>
    </source>
</evidence>